<organism evidence="1 2">
    <name type="scientific">Paracoccus broussonetiae</name>
    <dbReference type="NCBI Taxonomy" id="3075834"/>
    <lineage>
        <taxon>Bacteria</taxon>
        <taxon>Pseudomonadati</taxon>
        <taxon>Pseudomonadota</taxon>
        <taxon>Alphaproteobacteria</taxon>
        <taxon>Rhodobacterales</taxon>
        <taxon>Paracoccaceae</taxon>
        <taxon>Paracoccus</taxon>
    </lineage>
</organism>
<evidence type="ECO:0000313" key="2">
    <source>
        <dbReference type="Proteomes" id="UP001251085"/>
    </source>
</evidence>
<dbReference type="Proteomes" id="UP001251085">
    <property type="component" value="Unassembled WGS sequence"/>
</dbReference>
<name>A0ABU3EFL3_9RHOB</name>
<reference evidence="2" key="1">
    <citation type="submission" date="2023-07" db="EMBL/GenBank/DDBJ databases">
        <title>Characterization of two Paracoccaceae strains isolated from Phycosphere and proposal of Xinfangfangia lacusdiani sp. nov.</title>
        <authorList>
            <person name="Deng Y."/>
            <person name="Zhang Y.Q."/>
        </authorList>
    </citation>
    <scope>NUCLEOTIDE SEQUENCE [LARGE SCALE GENOMIC DNA]</scope>
    <source>
        <strain evidence="2">CPCC 101403</strain>
    </source>
</reference>
<accession>A0ABU3EFL3</accession>
<proteinExistence type="predicted"/>
<dbReference type="EMBL" id="JAVRQI010000010">
    <property type="protein sequence ID" value="MDT1063024.1"/>
    <property type="molecule type" value="Genomic_DNA"/>
</dbReference>
<protein>
    <submittedName>
        <fullName evidence="1">Uncharacterized protein</fullName>
    </submittedName>
</protein>
<comment type="caution">
    <text evidence="1">The sequence shown here is derived from an EMBL/GenBank/DDBJ whole genome shotgun (WGS) entry which is preliminary data.</text>
</comment>
<gene>
    <name evidence="1" type="ORF">RM190_14195</name>
</gene>
<sequence>MKQNIGAAIGIGQKSEALAAVEPFHDPGDFPLLIVVISHFAYLSPSDKPANG</sequence>
<keyword evidence="2" id="KW-1185">Reference proteome</keyword>
<evidence type="ECO:0000313" key="1">
    <source>
        <dbReference type="EMBL" id="MDT1063024.1"/>
    </source>
</evidence>